<dbReference type="Proteomes" id="UP001283361">
    <property type="component" value="Unassembled WGS sequence"/>
</dbReference>
<dbReference type="EMBL" id="JAWDGP010000750">
    <property type="protein sequence ID" value="KAK3797561.1"/>
    <property type="molecule type" value="Genomic_DNA"/>
</dbReference>
<accession>A0AAE1B299</accession>
<sequence>MIPALRAFTEGPFCWLQGRFPVTGSPAALVTRRQDQQKITLPDCLYSTLYLSLPRVWDHARGYQRKILALIFLPLRIKLDSKEKLILQ</sequence>
<gene>
    <name evidence="1" type="ORF">RRG08_054590</name>
</gene>
<dbReference type="AlphaFoldDB" id="A0AAE1B299"/>
<protein>
    <submittedName>
        <fullName evidence="1">Uncharacterized protein</fullName>
    </submittedName>
</protein>
<proteinExistence type="predicted"/>
<evidence type="ECO:0000313" key="2">
    <source>
        <dbReference type="Proteomes" id="UP001283361"/>
    </source>
</evidence>
<comment type="caution">
    <text evidence="1">The sequence shown here is derived from an EMBL/GenBank/DDBJ whole genome shotgun (WGS) entry which is preliminary data.</text>
</comment>
<organism evidence="1 2">
    <name type="scientific">Elysia crispata</name>
    <name type="common">lettuce slug</name>
    <dbReference type="NCBI Taxonomy" id="231223"/>
    <lineage>
        <taxon>Eukaryota</taxon>
        <taxon>Metazoa</taxon>
        <taxon>Spiralia</taxon>
        <taxon>Lophotrochozoa</taxon>
        <taxon>Mollusca</taxon>
        <taxon>Gastropoda</taxon>
        <taxon>Heterobranchia</taxon>
        <taxon>Euthyneura</taxon>
        <taxon>Panpulmonata</taxon>
        <taxon>Sacoglossa</taxon>
        <taxon>Placobranchoidea</taxon>
        <taxon>Plakobranchidae</taxon>
        <taxon>Elysia</taxon>
    </lineage>
</organism>
<keyword evidence="2" id="KW-1185">Reference proteome</keyword>
<evidence type="ECO:0000313" key="1">
    <source>
        <dbReference type="EMBL" id="KAK3797561.1"/>
    </source>
</evidence>
<name>A0AAE1B299_9GAST</name>
<reference evidence="1" key="1">
    <citation type="journal article" date="2023" name="G3 (Bethesda)">
        <title>A reference genome for the long-term kleptoplast-retaining sea slug Elysia crispata morphotype clarki.</title>
        <authorList>
            <person name="Eastman K.E."/>
            <person name="Pendleton A.L."/>
            <person name="Shaikh M.A."/>
            <person name="Suttiyut T."/>
            <person name="Ogas R."/>
            <person name="Tomko P."/>
            <person name="Gavelis G."/>
            <person name="Widhalm J.R."/>
            <person name="Wisecaver J.H."/>
        </authorList>
    </citation>
    <scope>NUCLEOTIDE SEQUENCE</scope>
    <source>
        <strain evidence="1">ECLA1</strain>
    </source>
</reference>